<dbReference type="Pfam" id="PF01152">
    <property type="entry name" value="Bac_globin"/>
    <property type="match status" value="1"/>
</dbReference>
<dbReference type="GO" id="GO:0019825">
    <property type="term" value="F:oxygen binding"/>
    <property type="evidence" value="ECO:0007669"/>
    <property type="project" value="InterPro"/>
</dbReference>
<dbReference type="InterPro" id="IPR016339">
    <property type="entry name" value="Hemoglobin_trunc_I"/>
</dbReference>
<comment type="similarity">
    <text evidence="1 7">Belongs to the truncated hemoglobin family. Group I subfamily.</text>
</comment>
<dbReference type="PROSITE" id="PS01213">
    <property type="entry name" value="GLOBIN_FAM_2"/>
    <property type="match status" value="1"/>
</dbReference>
<evidence type="ECO:0000256" key="8">
    <source>
        <dbReference type="PIRSR" id="PIRSR002030-1"/>
    </source>
</evidence>
<evidence type="ECO:0000256" key="6">
    <source>
        <dbReference type="ARBA" id="ARBA00023004"/>
    </source>
</evidence>
<dbReference type="GO" id="GO:0005344">
    <property type="term" value="F:oxygen carrier activity"/>
    <property type="evidence" value="ECO:0007669"/>
    <property type="project" value="UniProtKB-UniRule"/>
</dbReference>
<keyword evidence="5 7" id="KW-0479">Metal-binding</keyword>
<dbReference type="Proteomes" id="UP000005801">
    <property type="component" value="Unassembled WGS sequence"/>
</dbReference>
<gene>
    <name evidence="9" type="ORF">PPSIR1_10930</name>
</gene>
<dbReference type="AlphaFoldDB" id="A6G520"/>
<evidence type="ECO:0000256" key="2">
    <source>
        <dbReference type="ARBA" id="ARBA00022448"/>
    </source>
</evidence>
<reference evidence="9 10" key="1">
    <citation type="submission" date="2007-06" db="EMBL/GenBank/DDBJ databases">
        <authorList>
            <person name="Shimkets L."/>
            <person name="Ferriera S."/>
            <person name="Johnson J."/>
            <person name="Kravitz S."/>
            <person name="Beeson K."/>
            <person name="Sutton G."/>
            <person name="Rogers Y.-H."/>
            <person name="Friedman R."/>
            <person name="Frazier M."/>
            <person name="Venter J.C."/>
        </authorList>
    </citation>
    <scope>NUCLEOTIDE SEQUENCE [LARGE SCALE GENOMIC DNA]</scope>
    <source>
        <strain evidence="9 10">SIR-1</strain>
    </source>
</reference>
<keyword evidence="3 7" id="KW-0349">Heme</keyword>
<proteinExistence type="inferred from homology"/>
<dbReference type="PIRSF" id="PIRSF002030">
    <property type="entry name" value="Globin_Protozoa/Cyanobacteria"/>
    <property type="match status" value="1"/>
</dbReference>
<evidence type="ECO:0000256" key="3">
    <source>
        <dbReference type="ARBA" id="ARBA00022617"/>
    </source>
</evidence>
<protein>
    <recommendedName>
        <fullName evidence="7">Group 1 truncated hemoglobin</fullName>
    </recommendedName>
</protein>
<dbReference type="GO" id="GO:0046872">
    <property type="term" value="F:metal ion binding"/>
    <property type="evidence" value="ECO:0007669"/>
    <property type="project" value="UniProtKB-UniRule"/>
</dbReference>
<dbReference type="SUPFAM" id="SSF46458">
    <property type="entry name" value="Globin-like"/>
    <property type="match status" value="1"/>
</dbReference>
<dbReference type="InterPro" id="IPR019795">
    <property type="entry name" value="Globin_bac-like_CS"/>
</dbReference>
<dbReference type="OrthoDB" id="9795814at2"/>
<evidence type="ECO:0000313" key="10">
    <source>
        <dbReference type="Proteomes" id="UP000005801"/>
    </source>
</evidence>
<dbReference type="CDD" id="cd00454">
    <property type="entry name" value="TrHb1_N"/>
    <property type="match status" value="1"/>
</dbReference>
<dbReference type="STRING" id="391625.PPSIR1_10930"/>
<organism evidence="9 10">
    <name type="scientific">Plesiocystis pacifica SIR-1</name>
    <dbReference type="NCBI Taxonomy" id="391625"/>
    <lineage>
        <taxon>Bacteria</taxon>
        <taxon>Pseudomonadati</taxon>
        <taxon>Myxococcota</taxon>
        <taxon>Polyangia</taxon>
        <taxon>Nannocystales</taxon>
        <taxon>Nannocystaceae</taxon>
        <taxon>Plesiocystis</taxon>
    </lineage>
</organism>
<evidence type="ECO:0000256" key="4">
    <source>
        <dbReference type="ARBA" id="ARBA00022621"/>
    </source>
</evidence>
<keyword evidence="10" id="KW-1185">Reference proteome</keyword>
<dbReference type="GO" id="GO:0020037">
    <property type="term" value="F:heme binding"/>
    <property type="evidence" value="ECO:0007669"/>
    <property type="project" value="InterPro"/>
</dbReference>
<dbReference type="RefSeq" id="WP_006971819.1">
    <property type="nucleotide sequence ID" value="NZ_ABCS01000023.1"/>
</dbReference>
<sequence length="121" mass="13018">MSSIYEQIGGAPAITAAVEVFYRKVLSDELLAPYFDDIDMDKQLGKQAAFLTMVTGGPNEYTGRDMRTAHAKLVERGIGDAHFDHVVQHLGATLAELGVAAELIEQIAAVAESTRADVLGR</sequence>
<dbReference type="eggNOG" id="COG2346">
    <property type="taxonomic scope" value="Bacteria"/>
</dbReference>
<keyword evidence="4 7" id="KW-0561">Oxygen transport</keyword>
<evidence type="ECO:0000256" key="1">
    <source>
        <dbReference type="ARBA" id="ARBA00009660"/>
    </source>
</evidence>
<dbReference type="InterPro" id="IPR012292">
    <property type="entry name" value="Globin/Proto"/>
</dbReference>
<evidence type="ECO:0000256" key="5">
    <source>
        <dbReference type="ARBA" id="ARBA00022723"/>
    </source>
</evidence>
<dbReference type="InterPro" id="IPR009050">
    <property type="entry name" value="Globin-like_sf"/>
</dbReference>
<evidence type="ECO:0000313" key="9">
    <source>
        <dbReference type="EMBL" id="EDM79112.1"/>
    </source>
</evidence>
<keyword evidence="6 7" id="KW-0408">Iron</keyword>
<dbReference type="EMBL" id="ABCS01000023">
    <property type="protein sequence ID" value="EDM79112.1"/>
    <property type="molecule type" value="Genomic_DNA"/>
</dbReference>
<comment type="cofactor">
    <cofactor evidence="8">
        <name>heme</name>
        <dbReference type="ChEBI" id="CHEBI:30413"/>
    </cofactor>
    <text evidence="8">Binds 1 heme group per subunit.</text>
</comment>
<comment type="caution">
    <text evidence="9">The sequence shown here is derived from an EMBL/GenBank/DDBJ whole genome shotgun (WGS) entry which is preliminary data.</text>
</comment>
<dbReference type="Gene3D" id="1.10.490.10">
    <property type="entry name" value="Globins"/>
    <property type="match status" value="1"/>
</dbReference>
<keyword evidence="2 7" id="KW-0813">Transport</keyword>
<accession>A6G520</accession>
<dbReference type="InterPro" id="IPR001486">
    <property type="entry name" value="Hemoglobin_trunc"/>
</dbReference>
<feature type="binding site" description="proximal binding residue" evidence="8">
    <location>
        <position position="70"/>
    </location>
    <ligand>
        <name>heme</name>
        <dbReference type="ChEBI" id="CHEBI:30413"/>
    </ligand>
    <ligandPart>
        <name>Fe</name>
        <dbReference type="ChEBI" id="CHEBI:18248"/>
    </ligandPart>
</feature>
<name>A6G520_9BACT</name>
<evidence type="ECO:0000256" key="7">
    <source>
        <dbReference type="PIRNR" id="PIRNR002030"/>
    </source>
</evidence>